<dbReference type="Proteomes" id="UP000663828">
    <property type="component" value="Unassembled WGS sequence"/>
</dbReference>
<evidence type="ECO:0000313" key="1">
    <source>
        <dbReference type="EMBL" id="CAF1431283.1"/>
    </source>
</evidence>
<dbReference type="AlphaFoldDB" id="A0A815NFJ4"/>
<evidence type="ECO:0000313" key="4">
    <source>
        <dbReference type="Proteomes" id="UP000663852"/>
    </source>
</evidence>
<gene>
    <name evidence="1" type="ORF">EDS130_LOCUS38220</name>
    <name evidence="2" type="ORF">XAT740_LOCUS44748</name>
</gene>
<sequence length="223" mass="25693">MISDEYTYELIDNEDDARICAQLIADEFVAVNSMVILDRLNSQSMFDEDTWPTMLEMFHERLSFLARHRQSGEIVAAISACDLYLAQKRHPYDPSSAPSTIPYFDLLEDLDNMFIHHDFQQELKPNMVLQIVVGATRVEHSGKGIATRLRTILCEYARDKREFQYALAQTTNEATRHIYVDKMGGIPLTTIDPKTWIWKKKGDQVCPYKDHTGIPIPNILIKL</sequence>
<reference evidence="1" key="1">
    <citation type="submission" date="2021-02" db="EMBL/GenBank/DDBJ databases">
        <authorList>
            <person name="Nowell W R."/>
        </authorList>
    </citation>
    <scope>NUCLEOTIDE SEQUENCE</scope>
</reference>
<dbReference type="OrthoDB" id="9977091at2759"/>
<dbReference type="SUPFAM" id="SSF55729">
    <property type="entry name" value="Acyl-CoA N-acyltransferases (Nat)"/>
    <property type="match status" value="1"/>
</dbReference>
<dbReference type="Gene3D" id="3.40.630.30">
    <property type="match status" value="1"/>
</dbReference>
<evidence type="ECO:0008006" key="5">
    <source>
        <dbReference type="Google" id="ProtNLM"/>
    </source>
</evidence>
<dbReference type="Proteomes" id="UP000663852">
    <property type="component" value="Unassembled WGS sequence"/>
</dbReference>
<evidence type="ECO:0000313" key="3">
    <source>
        <dbReference type="Proteomes" id="UP000663828"/>
    </source>
</evidence>
<organism evidence="1 4">
    <name type="scientific">Adineta ricciae</name>
    <name type="common">Rotifer</name>
    <dbReference type="NCBI Taxonomy" id="249248"/>
    <lineage>
        <taxon>Eukaryota</taxon>
        <taxon>Metazoa</taxon>
        <taxon>Spiralia</taxon>
        <taxon>Gnathifera</taxon>
        <taxon>Rotifera</taxon>
        <taxon>Eurotatoria</taxon>
        <taxon>Bdelloidea</taxon>
        <taxon>Adinetida</taxon>
        <taxon>Adinetidae</taxon>
        <taxon>Adineta</taxon>
    </lineage>
</organism>
<keyword evidence="3" id="KW-1185">Reference proteome</keyword>
<dbReference type="EMBL" id="CAJNOJ010000394">
    <property type="protein sequence ID" value="CAF1431283.1"/>
    <property type="molecule type" value="Genomic_DNA"/>
</dbReference>
<dbReference type="InterPro" id="IPR016181">
    <property type="entry name" value="Acyl_CoA_acyltransferase"/>
</dbReference>
<proteinExistence type="predicted"/>
<name>A0A815NFJ4_ADIRI</name>
<comment type="caution">
    <text evidence="1">The sequence shown here is derived from an EMBL/GenBank/DDBJ whole genome shotgun (WGS) entry which is preliminary data.</text>
</comment>
<evidence type="ECO:0000313" key="2">
    <source>
        <dbReference type="EMBL" id="CAF1573851.1"/>
    </source>
</evidence>
<protein>
    <recommendedName>
        <fullName evidence="5">N-acetyltransferase domain-containing protein</fullName>
    </recommendedName>
</protein>
<accession>A0A815NFJ4</accession>
<dbReference type="EMBL" id="CAJNOR010005721">
    <property type="protein sequence ID" value="CAF1573851.1"/>
    <property type="molecule type" value="Genomic_DNA"/>
</dbReference>